<feature type="compositionally biased region" description="Pro residues" evidence="1">
    <location>
        <begin position="85"/>
        <end position="94"/>
    </location>
</feature>
<accession>A0A2P5DBF5</accession>
<evidence type="ECO:0000256" key="1">
    <source>
        <dbReference type="SAM" id="MobiDB-lite"/>
    </source>
</evidence>
<feature type="region of interest" description="Disordered" evidence="1">
    <location>
        <begin position="66"/>
        <end position="94"/>
    </location>
</feature>
<protein>
    <submittedName>
        <fullName evidence="2">Uncharacterized protein</fullName>
    </submittedName>
</protein>
<dbReference type="AlphaFoldDB" id="A0A2P5DBF5"/>
<evidence type="ECO:0000313" key="2">
    <source>
        <dbReference type="EMBL" id="PON70627.1"/>
    </source>
</evidence>
<organism evidence="2 3">
    <name type="scientific">Parasponia andersonii</name>
    <name type="common">Sponia andersonii</name>
    <dbReference type="NCBI Taxonomy" id="3476"/>
    <lineage>
        <taxon>Eukaryota</taxon>
        <taxon>Viridiplantae</taxon>
        <taxon>Streptophyta</taxon>
        <taxon>Embryophyta</taxon>
        <taxon>Tracheophyta</taxon>
        <taxon>Spermatophyta</taxon>
        <taxon>Magnoliopsida</taxon>
        <taxon>eudicotyledons</taxon>
        <taxon>Gunneridae</taxon>
        <taxon>Pentapetalae</taxon>
        <taxon>rosids</taxon>
        <taxon>fabids</taxon>
        <taxon>Rosales</taxon>
        <taxon>Cannabaceae</taxon>
        <taxon>Parasponia</taxon>
    </lineage>
</organism>
<reference evidence="3" key="1">
    <citation type="submission" date="2016-06" db="EMBL/GenBank/DDBJ databases">
        <title>Parallel loss of symbiosis genes in relatives of nitrogen-fixing non-legume Parasponia.</title>
        <authorList>
            <person name="Van Velzen R."/>
            <person name="Holmer R."/>
            <person name="Bu F."/>
            <person name="Rutten L."/>
            <person name="Van Zeijl A."/>
            <person name="Liu W."/>
            <person name="Santuari L."/>
            <person name="Cao Q."/>
            <person name="Sharma T."/>
            <person name="Shen D."/>
            <person name="Roswanjaya Y."/>
            <person name="Wardhani T."/>
            <person name="Kalhor M.S."/>
            <person name="Jansen J."/>
            <person name="Van den Hoogen J."/>
            <person name="Gungor B."/>
            <person name="Hartog M."/>
            <person name="Hontelez J."/>
            <person name="Verver J."/>
            <person name="Yang W.-C."/>
            <person name="Schijlen E."/>
            <person name="Repin R."/>
            <person name="Schilthuizen M."/>
            <person name="Schranz E."/>
            <person name="Heidstra R."/>
            <person name="Miyata K."/>
            <person name="Fedorova E."/>
            <person name="Kohlen W."/>
            <person name="Bisseling T."/>
            <person name="Smit S."/>
            <person name="Geurts R."/>
        </authorList>
    </citation>
    <scope>NUCLEOTIDE SEQUENCE [LARGE SCALE GENOMIC DNA]</scope>
    <source>
        <strain evidence="3">cv. WU1-14</strain>
    </source>
</reference>
<evidence type="ECO:0000313" key="3">
    <source>
        <dbReference type="Proteomes" id="UP000237105"/>
    </source>
</evidence>
<feature type="non-terminal residue" evidence="2">
    <location>
        <position position="1"/>
    </location>
</feature>
<sequence>ITSLDRSSLRCREWASNLAFASAFLASLASSTALSRAMKASPISAPVLYNSCFLTLSLAWTNLSTWQPQPPSVDPEPRLRDTGPSPLPWPTLQPAPPSFLQAPIKVEVRPQRNKGDLALLCRRSTGIQQPDQLPNMREIERLNGG</sequence>
<comment type="caution">
    <text evidence="2">The sequence shown here is derived from an EMBL/GenBank/DDBJ whole genome shotgun (WGS) entry which is preliminary data.</text>
</comment>
<gene>
    <name evidence="2" type="ORF">PanWU01x14_080010</name>
</gene>
<proteinExistence type="predicted"/>
<dbReference type="EMBL" id="JXTB01000049">
    <property type="protein sequence ID" value="PON70627.1"/>
    <property type="molecule type" value="Genomic_DNA"/>
</dbReference>
<name>A0A2P5DBF5_PARAD</name>
<keyword evidence="3" id="KW-1185">Reference proteome</keyword>
<dbReference type="Proteomes" id="UP000237105">
    <property type="component" value="Unassembled WGS sequence"/>
</dbReference>